<dbReference type="EMBL" id="AMYB01000008">
    <property type="protein sequence ID" value="OAC99615.1"/>
    <property type="molecule type" value="Genomic_DNA"/>
</dbReference>
<gene>
    <name evidence="1" type="ORF">MUCCIDRAFT_114814</name>
</gene>
<name>A0A168I6R0_MUCCL</name>
<proteinExistence type="predicted"/>
<organism evidence="1 2">
    <name type="scientific">Mucor lusitanicus CBS 277.49</name>
    <dbReference type="NCBI Taxonomy" id="747725"/>
    <lineage>
        <taxon>Eukaryota</taxon>
        <taxon>Fungi</taxon>
        <taxon>Fungi incertae sedis</taxon>
        <taxon>Mucoromycota</taxon>
        <taxon>Mucoromycotina</taxon>
        <taxon>Mucoromycetes</taxon>
        <taxon>Mucorales</taxon>
        <taxon>Mucorineae</taxon>
        <taxon>Mucoraceae</taxon>
        <taxon>Mucor</taxon>
    </lineage>
</organism>
<dbReference type="AlphaFoldDB" id="A0A168I6R0"/>
<evidence type="ECO:0000313" key="2">
    <source>
        <dbReference type="Proteomes" id="UP000077051"/>
    </source>
</evidence>
<dbReference type="VEuPathDB" id="FungiDB:MUCCIDRAFT_114814"/>
<evidence type="ECO:0000313" key="1">
    <source>
        <dbReference type="EMBL" id="OAC99615.1"/>
    </source>
</evidence>
<reference evidence="1 2" key="1">
    <citation type="submission" date="2015-06" db="EMBL/GenBank/DDBJ databases">
        <title>Expansion of signal transduction pathways in fungi by whole-genome duplication.</title>
        <authorList>
            <consortium name="DOE Joint Genome Institute"/>
            <person name="Corrochano L.M."/>
            <person name="Kuo A."/>
            <person name="Marcet-Houben M."/>
            <person name="Polaino S."/>
            <person name="Salamov A."/>
            <person name="Villalobos J.M."/>
            <person name="Alvarez M.I."/>
            <person name="Avalos J."/>
            <person name="Benito E.P."/>
            <person name="Benoit I."/>
            <person name="Burger G."/>
            <person name="Camino L.P."/>
            <person name="Canovas D."/>
            <person name="Cerda-Olmedo E."/>
            <person name="Cheng J.-F."/>
            <person name="Dominguez A."/>
            <person name="Elias M."/>
            <person name="Eslava A.P."/>
            <person name="Glaser F."/>
            <person name="Grimwood J."/>
            <person name="Gutierrez G."/>
            <person name="Heitman J."/>
            <person name="Henrissat B."/>
            <person name="Iturriaga E.A."/>
            <person name="Lang B.F."/>
            <person name="Lavin J.L."/>
            <person name="Lee S."/>
            <person name="Li W."/>
            <person name="Lindquist E."/>
            <person name="Lopez-Garcia S."/>
            <person name="Luque E.M."/>
            <person name="Marcos A.T."/>
            <person name="Martin J."/>
            <person name="Mccluskey K."/>
            <person name="Medina H.R."/>
            <person name="Miralles-Duran A."/>
            <person name="Miyazaki A."/>
            <person name="Munoz-Torres E."/>
            <person name="Oguiza J.A."/>
            <person name="Ohm R."/>
            <person name="Olmedo M."/>
            <person name="Orejas M."/>
            <person name="Ortiz-Castellanos L."/>
            <person name="Pisabarro A.G."/>
            <person name="Rodriguez-Romero J."/>
            <person name="Ruiz-Herrera J."/>
            <person name="Ruiz-Vazquez R."/>
            <person name="Sanz C."/>
            <person name="Schackwitz W."/>
            <person name="Schmutz J."/>
            <person name="Shahriari M."/>
            <person name="Shelest E."/>
            <person name="Silva-Franco F."/>
            <person name="Soanes D."/>
            <person name="Syed K."/>
            <person name="Tagua V.G."/>
            <person name="Talbot N.J."/>
            <person name="Thon M."/>
            <person name="De Vries R.P."/>
            <person name="Wiebenga A."/>
            <person name="Yadav J.S."/>
            <person name="Braun E.L."/>
            <person name="Baker S."/>
            <person name="Garre V."/>
            <person name="Horwitz B."/>
            <person name="Torres-Martinez S."/>
            <person name="Idnurm A."/>
            <person name="Herrera-Estrella A."/>
            <person name="Gabaldon T."/>
            <person name="Grigoriev I.V."/>
        </authorList>
    </citation>
    <scope>NUCLEOTIDE SEQUENCE [LARGE SCALE GENOMIC DNA]</scope>
    <source>
        <strain evidence="1 2">CBS 277.49</strain>
    </source>
</reference>
<comment type="caution">
    <text evidence="1">The sequence shown here is derived from an EMBL/GenBank/DDBJ whole genome shotgun (WGS) entry which is preliminary data.</text>
</comment>
<sequence length="184" mass="21522">MFRWTVLNLFNKTGETKDIADMEASRFMYCQKLNEDHLKLAVDILDNIVRNSHTFDPAHCQVFMLQLCMNRCDVKQVFLVDRGVYCMNHAFDLSLPSSPIKFATESTDWFKKLTCLKNNCYHLMALYDNTNKKSYNSNTAQAFQIDYQDWIRDSFYPPCENELVMPKKLYGAHQNKRQSASSAK</sequence>
<keyword evidence="2" id="KW-1185">Reference proteome</keyword>
<accession>A0A168I6R0</accession>
<dbReference type="Proteomes" id="UP000077051">
    <property type="component" value="Unassembled WGS sequence"/>
</dbReference>
<dbReference type="OrthoDB" id="2259475at2759"/>
<protein>
    <submittedName>
        <fullName evidence="1">Uncharacterized protein</fullName>
    </submittedName>
</protein>
<dbReference type="STRING" id="747725.A0A168I6R0"/>